<protein>
    <submittedName>
        <fullName evidence="4">Pollen Ole e 1 allergen and extensin family protein</fullName>
    </submittedName>
</protein>
<dbReference type="EMBL" id="LFYR01000845">
    <property type="protein sequence ID" value="KMZ68296.1"/>
    <property type="molecule type" value="Genomic_DNA"/>
</dbReference>
<keyword evidence="5" id="KW-1185">Reference proteome</keyword>
<feature type="signal peptide" evidence="3">
    <location>
        <begin position="1"/>
        <end position="21"/>
    </location>
</feature>
<comment type="similarity">
    <text evidence="1">Belongs to the Ole e I family.</text>
</comment>
<evidence type="ECO:0000256" key="1">
    <source>
        <dbReference type="ARBA" id="ARBA00010049"/>
    </source>
</evidence>
<reference evidence="5" key="1">
    <citation type="journal article" date="2016" name="Nature">
        <title>The genome of the seagrass Zostera marina reveals angiosperm adaptation to the sea.</title>
        <authorList>
            <person name="Olsen J.L."/>
            <person name="Rouze P."/>
            <person name="Verhelst B."/>
            <person name="Lin Y.-C."/>
            <person name="Bayer T."/>
            <person name="Collen J."/>
            <person name="Dattolo E."/>
            <person name="De Paoli E."/>
            <person name="Dittami S."/>
            <person name="Maumus F."/>
            <person name="Michel G."/>
            <person name="Kersting A."/>
            <person name="Lauritano C."/>
            <person name="Lohaus R."/>
            <person name="Toepel M."/>
            <person name="Tonon T."/>
            <person name="Vanneste K."/>
            <person name="Amirebrahimi M."/>
            <person name="Brakel J."/>
            <person name="Bostroem C."/>
            <person name="Chovatia M."/>
            <person name="Grimwood J."/>
            <person name="Jenkins J.W."/>
            <person name="Jueterbock A."/>
            <person name="Mraz A."/>
            <person name="Stam W.T."/>
            <person name="Tice H."/>
            <person name="Bornberg-Bauer E."/>
            <person name="Green P.J."/>
            <person name="Pearson G.A."/>
            <person name="Procaccini G."/>
            <person name="Duarte C.M."/>
            <person name="Schmutz J."/>
            <person name="Reusch T.B.H."/>
            <person name="Van de Peer Y."/>
        </authorList>
    </citation>
    <scope>NUCLEOTIDE SEQUENCE [LARGE SCALE GENOMIC DNA]</scope>
    <source>
        <strain evidence="5">cv. Finnish</strain>
    </source>
</reference>
<dbReference type="PANTHER" id="PTHR31614">
    <property type="entry name" value="PROTEIN DOWNSTREAM OF FLC-RELATED"/>
    <property type="match status" value="1"/>
</dbReference>
<evidence type="ECO:0000313" key="5">
    <source>
        <dbReference type="Proteomes" id="UP000036987"/>
    </source>
</evidence>
<dbReference type="PANTHER" id="PTHR31614:SF5">
    <property type="entry name" value="ALLERGEN-LIKE PROTEIN BRSN20"/>
    <property type="match status" value="1"/>
</dbReference>
<dbReference type="OrthoDB" id="1896520at2759"/>
<proteinExistence type="inferred from homology"/>
<organism evidence="4 5">
    <name type="scientific">Zostera marina</name>
    <name type="common">Eelgrass</name>
    <dbReference type="NCBI Taxonomy" id="29655"/>
    <lineage>
        <taxon>Eukaryota</taxon>
        <taxon>Viridiplantae</taxon>
        <taxon>Streptophyta</taxon>
        <taxon>Embryophyta</taxon>
        <taxon>Tracheophyta</taxon>
        <taxon>Spermatophyta</taxon>
        <taxon>Magnoliopsida</taxon>
        <taxon>Liliopsida</taxon>
        <taxon>Zosteraceae</taxon>
        <taxon>Zostera</taxon>
    </lineage>
</organism>
<accession>A0A0K9PH70</accession>
<sequence>MSCSIFYCIGALLLLSSFVSGSRLLAGKDEFVVQGRVFCDNCRAGFETAATKYLKGANVKVECRERTTAKLTYSAQGVSDETGTYNIPVSNDHQNDICEALIMESPENECSQVIKGRERAQVVLTHNDGIPSIKRFANNMGFQTYTPMSGCSQLMKMYQTDEDDF</sequence>
<dbReference type="InterPro" id="IPR006041">
    <property type="entry name" value="Pollen_Ole_e1_allergen"/>
</dbReference>
<evidence type="ECO:0000313" key="4">
    <source>
        <dbReference type="EMBL" id="KMZ68296.1"/>
    </source>
</evidence>
<evidence type="ECO:0000256" key="2">
    <source>
        <dbReference type="ARBA" id="ARBA00023157"/>
    </source>
</evidence>
<evidence type="ECO:0000256" key="3">
    <source>
        <dbReference type="SAM" id="SignalP"/>
    </source>
</evidence>
<keyword evidence="2" id="KW-1015">Disulfide bond</keyword>
<comment type="caution">
    <text evidence="4">The sequence shown here is derived from an EMBL/GenBank/DDBJ whole genome shotgun (WGS) entry which is preliminary data.</text>
</comment>
<feature type="chain" id="PRO_5005527738" evidence="3">
    <location>
        <begin position="22"/>
        <end position="165"/>
    </location>
</feature>
<dbReference type="Pfam" id="PF01190">
    <property type="entry name" value="Pollen_Ole_e_1"/>
    <property type="match status" value="1"/>
</dbReference>
<gene>
    <name evidence="4" type="ORF">ZOSMA_241G00180</name>
</gene>
<dbReference type="Proteomes" id="UP000036987">
    <property type="component" value="Unassembled WGS sequence"/>
</dbReference>
<keyword evidence="3" id="KW-0732">Signal</keyword>
<dbReference type="OMA" id="ATTYIPR"/>
<dbReference type="AlphaFoldDB" id="A0A0K9PH70"/>
<name>A0A0K9PH70_ZOSMR</name>